<dbReference type="SUPFAM" id="SSF103481">
    <property type="entry name" value="Multidrug resistance efflux transporter EmrE"/>
    <property type="match status" value="1"/>
</dbReference>
<reference evidence="8 9" key="1">
    <citation type="journal article" date="2020" name="bioRxiv">
        <title>Sequence and annotation of 42 cannabis genomes reveals extensive copy number variation in cannabinoid synthesis and pathogen resistance genes.</title>
        <authorList>
            <person name="Mckernan K.J."/>
            <person name="Helbert Y."/>
            <person name="Kane L.T."/>
            <person name="Ebling H."/>
            <person name="Zhang L."/>
            <person name="Liu B."/>
            <person name="Eaton Z."/>
            <person name="Mclaughlin S."/>
            <person name="Kingan S."/>
            <person name="Baybayan P."/>
            <person name="Concepcion G."/>
            <person name="Jordan M."/>
            <person name="Riva A."/>
            <person name="Barbazuk W."/>
            <person name="Harkins T."/>
        </authorList>
    </citation>
    <scope>NUCLEOTIDE SEQUENCE [LARGE SCALE GENOMIC DNA]</scope>
    <source>
        <strain evidence="9">cv. Jamaican Lion 4</strain>
        <tissue evidence="8">Leaf</tissue>
    </source>
</reference>
<feature type="transmembrane region" description="Helical" evidence="6">
    <location>
        <begin position="134"/>
        <end position="154"/>
    </location>
</feature>
<keyword evidence="3 6" id="KW-0812">Transmembrane</keyword>
<feature type="transmembrane region" description="Helical" evidence="6">
    <location>
        <begin position="166"/>
        <end position="187"/>
    </location>
</feature>
<feature type="transmembrane region" description="Helical" evidence="6">
    <location>
        <begin position="230"/>
        <end position="250"/>
    </location>
</feature>
<feature type="transmembrane region" description="Helical" evidence="6">
    <location>
        <begin position="199"/>
        <end position="218"/>
    </location>
</feature>
<dbReference type="GO" id="GO:0016020">
    <property type="term" value="C:membrane"/>
    <property type="evidence" value="ECO:0007669"/>
    <property type="project" value="UniProtKB-SubCell"/>
</dbReference>
<proteinExistence type="inferred from homology"/>
<comment type="subcellular location">
    <subcellularLocation>
        <location evidence="1 6">Membrane</location>
        <topology evidence="1 6">Multi-pass membrane protein</topology>
    </subcellularLocation>
</comment>
<evidence type="ECO:0000259" key="7">
    <source>
        <dbReference type="Pfam" id="PF00892"/>
    </source>
</evidence>
<dbReference type="InterPro" id="IPR037185">
    <property type="entry name" value="EmrE-like"/>
</dbReference>
<sequence length="311" mass="33967">MGNYKPVLCMVMLQGLYAGLALFTKAALMRGMSPRVFMVYRQIVATLLLAPLVSLSRWKKPNKVSLGLKGFALIFLNALIGLEKVNVGSLRGIAKIIGTIMCIGGAIVMGLVKGPTLLNSPQSSSSSSIAPQNLLLGCLFLFICCCCWSFWIIMQVPISTICPDHSYTTLWMCFLATIQSAIFAVSIDHTKSEAWLLTSHLEIGSCIYAGIVASLSFTLQTWCVSQRGPVFSAIFNPLATVITTIIATSFLHEELYIGSLIGGFTVIIGLYVVLWGKAKETNKVQETLKNHQRPTVELIIVDDSSDKIIHR</sequence>
<keyword evidence="5 6" id="KW-0472">Membrane</keyword>
<keyword evidence="4 6" id="KW-1133">Transmembrane helix</keyword>
<feature type="transmembrane region" description="Helical" evidence="6">
    <location>
        <begin position="64"/>
        <end position="82"/>
    </location>
</feature>
<dbReference type="Proteomes" id="UP000525078">
    <property type="component" value="Unassembled WGS sequence"/>
</dbReference>
<evidence type="ECO:0000313" key="9">
    <source>
        <dbReference type="Proteomes" id="UP000525078"/>
    </source>
</evidence>
<evidence type="ECO:0000256" key="1">
    <source>
        <dbReference type="ARBA" id="ARBA00004141"/>
    </source>
</evidence>
<feature type="transmembrane region" description="Helical" evidence="6">
    <location>
        <begin position="94"/>
        <end position="114"/>
    </location>
</feature>
<dbReference type="GO" id="GO:0022857">
    <property type="term" value="F:transmembrane transporter activity"/>
    <property type="evidence" value="ECO:0007669"/>
    <property type="project" value="InterPro"/>
</dbReference>
<accession>A0A7J6E321</accession>
<evidence type="ECO:0000256" key="6">
    <source>
        <dbReference type="RuleBase" id="RU363077"/>
    </source>
</evidence>
<evidence type="ECO:0000256" key="5">
    <source>
        <dbReference type="ARBA" id="ARBA00023136"/>
    </source>
</evidence>
<feature type="transmembrane region" description="Helical" evidence="6">
    <location>
        <begin position="6"/>
        <end position="27"/>
    </location>
</feature>
<evidence type="ECO:0000256" key="4">
    <source>
        <dbReference type="ARBA" id="ARBA00022989"/>
    </source>
</evidence>
<dbReference type="PANTHER" id="PTHR31218">
    <property type="entry name" value="WAT1-RELATED PROTEIN"/>
    <property type="match status" value="1"/>
</dbReference>
<evidence type="ECO:0000256" key="2">
    <source>
        <dbReference type="ARBA" id="ARBA00007635"/>
    </source>
</evidence>
<feature type="domain" description="EamA" evidence="7">
    <location>
        <begin position="136"/>
        <end position="274"/>
    </location>
</feature>
<organism evidence="8 9">
    <name type="scientific">Cannabis sativa</name>
    <name type="common">Hemp</name>
    <name type="synonym">Marijuana</name>
    <dbReference type="NCBI Taxonomy" id="3483"/>
    <lineage>
        <taxon>Eukaryota</taxon>
        <taxon>Viridiplantae</taxon>
        <taxon>Streptophyta</taxon>
        <taxon>Embryophyta</taxon>
        <taxon>Tracheophyta</taxon>
        <taxon>Spermatophyta</taxon>
        <taxon>Magnoliopsida</taxon>
        <taxon>eudicotyledons</taxon>
        <taxon>Gunneridae</taxon>
        <taxon>Pentapetalae</taxon>
        <taxon>rosids</taxon>
        <taxon>fabids</taxon>
        <taxon>Rosales</taxon>
        <taxon>Cannabaceae</taxon>
        <taxon>Cannabis</taxon>
    </lineage>
</organism>
<feature type="transmembrane region" description="Helical" evidence="6">
    <location>
        <begin position="256"/>
        <end position="275"/>
    </location>
</feature>
<comment type="caution">
    <text evidence="8">The sequence shown here is derived from an EMBL/GenBank/DDBJ whole genome shotgun (WGS) entry which is preliminary data.</text>
</comment>
<name>A0A7J6E321_CANSA</name>
<dbReference type="EMBL" id="JAATIP010000305">
    <property type="protein sequence ID" value="KAF4352823.1"/>
    <property type="molecule type" value="Genomic_DNA"/>
</dbReference>
<comment type="similarity">
    <text evidence="2 6">Belongs to the drug/metabolite transporter (DMT) superfamily. Plant drug/metabolite exporter (P-DME) (TC 2.A.7.4) family.</text>
</comment>
<dbReference type="AlphaFoldDB" id="A0A7J6E321"/>
<evidence type="ECO:0000256" key="3">
    <source>
        <dbReference type="ARBA" id="ARBA00022692"/>
    </source>
</evidence>
<dbReference type="Pfam" id="PF00892">
    <property type="entry name" value="EamA"/>
    <property type="match status" value="1"/>
</dbReference>
<protein>
    <recommendedName>
        <fullName evidence="6">WAT1-related protein</fullName>
    </recommendedName>
</protein>
<gene>
    <name evidence="8" type="ORF">F8388_026365</name>
</gene>
<evidence type="ECO:0000313" key="8">
    <source>
        <dbReference type="EMBL" id="KAF4352823.1"/>
    </source>
</evidence>
<dbReference type="InterPro" id="IPR030184">
    <property type="entry name" value="WAT1-related"/>
</dbReference>
<dbReference type="InterPro" id="IPR000620">
    <property type="entry name" value="EamA_dom"/>
</dbReference>